<evidence type="ECO:0000256" key="2">
    <source>
        <dbReference type="SAM" id="Phobius"/>
    </source>
</evidence>
<reference evidence="4" key="1">
    <citation type="submission" date="2010-06" db="EMBL/GenBank/DDBJ databases">
        <authorList>
            <person name="Jiang H."/>
            <person name="Abraham K."/>
            <person name="Ali S."/>
            <person name="Alsbrooks S.L."/>
            <person name="Anim B.N."/>
            <person name="Anosike U.S."/>
            <person name="Attaway T."/>
            <person name="Bandaranaike D.P."/>
            <person name="Battles P.K."/>
            <person name="Bell S.N."/>
            <person name="Bell A.V."/>
            <person name="Beltran B."/>
            <person name="Bickham C."/>
            <person name="Bustamante Y."/>
            <person name="Caleb T."/>
            <person name="Canada A."/>
            <person name="Cardenas V."/>
            <person name="Carter K."/>
            <person name="Chacko J."/>
            <person name="Chandrabose M.N."/>
            <person name="Chavez D."/>
            <person name="Chavez A."/>
            <person name="Chen L."/>
            <person name="Chu H.-S."/>
            <person name="Claassen K.J."/>
            <person name="Cockrell R."/>
            <person name="Collins M."/>
            <person name="Cooper J.A."/>
            <person name="Cree A."/>
            <person name="Curry S.M."/>
            <person name="Da Y."/>
            <person name="Dao M.D."/>
            <person name="Das B."/>
            <person name="Davila M.-L."/>
            <person name="Davy-Carroll L."/>
            <person name="Denson S."/>
            <person name="Dinh H."/>
            <person name="Ebong V.E."/>
            <person name="Edwards J.R."/>
            <person name="Egan A."/>
            <person name="El-Daye J."/>
            <person name="Escobedo L."/>
            <person name="Fernandez S."/>
            <person name="Fernando P.R."/>
            <person name="Flagg N."/>
            <person name="Forbes L.D."/>
            <person name="Fowler R.G."/>
            <person name="Fu Q."/>
            <person name="Gabisi R.A."/>
            <person name="Ganer J."/>
            <person name="Garbino Pronczuk A."/>
            <person name="Garcia R.M."/>
            <person name="Garner T."/>
            <person name="Garrett T.E."/>
            <person name="Gonzalez D.A."/>
            <person name="Hamid H."/>
            <person name="Hawkins E.S."/>
            <person name="Hirani K."/>
            <person name="Hogues M.E."/>
            <person name="Hollins B."/>
            <person name="Hsiao C.-H."/>
            <person name="Jabil R."/>
            <person name="James M.L."/>
            <person name="Jhangiani S.N."/>
            <person name="Johnson B."/>
            <person name="Johnson Q."/>
            <person name="Joshi V."/>
            <person name="Kalu J.B."/>
            <person name="Kam C."/>
            <person name="Kashfia A."/>
            <person name="Keebler J."/>
            <person name="Kisamo H."/>
            <person name="Kovar C.L."/>
            <person name="Lago L.A."/>
            <person name="Lai C.-Y."/>
            <person name="Laidlaw J."/>
            <person name="Lara F."/>
            <person name="Le T.-K."/>
            <person name="Lee S.L."/>
            <person name="Legall F.H."/>
            <person name="Lemon S.J."/>
            <person name="Lewis L.R."/>
            <person name="Li B."/>
            <person name="Liu Y."/>
            <person name="Liu Y.-S."/>
            <person name="Lopez J."/>
            <person name="Lozado R.J."/>
            <person name="Lu J."/>
            <person name="Madu R.C."/>
            <person name="Maheshwari M."/>
            <person name="Maheshwari R."/>
            <person name="Malloy K."/>
            <person name="Martinez E."/>
            <person name="Mathew T."/>
            <person name="Mercado I.C."/>
            <person name="Mercado C."/>
            <person name="Meyer B."/>
            <person name="Montgomery K."/>
            <person name="Morgan M.B."/>
            <person name="Munidasa M."/>
            <person name="Nazareth L.V."/>
            <person name="Nelson J."/>
            <person name="Ng B.M."/>
            <person name="Nguyen N.B."/>
            <person name="Nguyen P.Q."/>
            <person name="Nguyen T."/>
            <person name="Obregon M."/>
            <person name="Okwuonu G.O."/>
            <person name="Onwere C.G."/>
            <person name="Orozco G."/>
            <person name="Parra A."/>
            <person name="Patel S."/>
            <person name="Patil S."/>
            <person name="Perez A."/>
            <person name="Perez Y."/>
            <person name="Pham C."/>
            <person name="Primus E.L."/>
            <person name="Pu L.-L."/>
            <person name="Puazo M."/>
            <person name="Qin X."/>
            <person name="Quiroz J.B."/>
            <person name="Reese J."/>
            <person name="Richards S."/>
            <person name="Rives C.M."/>
            <person name="Robberts R."/>
            <person name="Ruiz S.J."/>
            <person name="Ruiz M.J."/>
            <person name="Santibanez J."/>
            <person name="Schneider B.W."/>
            <person name="Sisson I."/>
            <person name="Smith M."/>
            <person name="Sodergren E."/>
            <person name="Song X.-Z."/>
            <person name="Song B.B."/>
            <person name="Summersgill H."/>
            <person name="Thelus R."/>
            <person name="Thornton R.D."/>
            <person name="Trejos Z.Y."/>
            <person name="Usmani K."/>
            <person name="Vattathil S."/>
            <person name="Villasana D."/>
            <person name="Walker D.L."/>
            <person name="Wang S."/>
            <person name="Wang K."/>
            <person name="White C.S."/>
            <person name="Williams A.C."/>
            <person name="Williamson J."/>
            <person name="Wilson K."/>
            <person name="Woghiren I.O."/>
            <person name="Woodworth J.R."/>
            <person name="Worley K.C."/>
            <person name="Wright R.A."/>
            <person name="Wu W."/>
            <person name="Young L."/>
            <person name="Zhang L."/>
            <person name="Zhang J."/>
            <person name="Zhu Y."/>
            <person name="Muzny D.M."/>
            <person name="Weinstock G."/>
            <person name="Gibbs R.A."/>
        </authorList>
    </citation>
    <scope>NUCLEOTIDE SEQUENCE [LARGE SCALE GENOMIC DNA]</scope>
    <source>
        <strain evidence="4">LSR1</strain>
    </source>
</reference>
<accession>A0A8R2D5U6</accession>
<feature type="compositionally biased region" description="Basic and acidic residues" evidence="1">
    <location>
        <begin position="66"/>
        <end position="78"/>
    </location>
</feature>
<keyword evidence="2" id="KW-1133">Transmembrane helix</keyword>
<feature type="region of interest" description="Disordered" evidence="1">
    <location>
        <begin position="56"/>
        <end position="99"/>
    </location>
</feature>
<dbReference type="KEGG" id="api:107882164"/>
<dbReference type="Proteomes" id="UP000007819">
    <property type="component" value="Chromosome A2"/>
</dbReference>
<feature type="transmembrane region" description="Helical" evidence="2">
    <location>
        <begin position="407"/>
        <end position="433"/>
    </location>
</feature>
<protein>
    <submittedName>
        <fullName evidence="3">Uncharacterized protein</fullName>
    </submittedName>
</protein>
<proteinExistence type="predicted"/>
<feature type="compositionally biased region" description="Polar residues" evidence="1">
    <location>
        <begin position="56"/>
        <end position="65"/>
    </location>
</feature>
<dbReference type="OrthoDB" id="8195855at2759"/>
<keyword evidence="2" id="KW-0472">Membrane</keyword>
<keyword evidence="4" id="KW-1185">Reference proteome</keyword>
<evidence type="ECO:0000313" key="3">
    <source>
        <dbReference type="EnsemblMetazoa" id="XP_016662969.1"/>
    </source>
</evidence>
<dbReference type="GeneID" id="107882164"/>
<feature type="transmembrane region" description="Helical" evidence="2">
    <location>
        <begin position="374"/>
        <end position="395"/>
    </location>
</feature>
<keyword evidence="2" id="KW-0812">Transmembrane</keyword>
<dbReference type="EnsemblMetazoa" id="XM_016807480.2">
    <property type="protein sequence ID" value="XP_016662969.1"/>
    <property type="gene ID" value="LOC107882164"/>
</dbReference>
<organism evidence="3 4">
    <name type="scientific">Acyrthosiphon pisum</name>
    <name type="common">Pea aphid</name>
    <dbReference type="NCBI Taxonomy" id="7029"/>
    <lineage>
        <taxon>Eukaryota</taxon>
        <taxon>Metazoa</taxon>
        <taxon>Ecdysozoa</taxon>
        <taxon>Arthropoda</taxon>
        <taxon>Hexapoda</taxon>
        <taxon>Insecta</taxon>
        <taxon>Pterygota</taxon>
        <taxon>Neoptera</taxon>
        <taxon>Paraneoptera</taxon>
        <taxon>Hemiptera</taxon>
        <taxon>Sternorrhyncha</taxon>
        <taxon>Aphidomorpha</taxon>
        <taxon>Aphidoidea</taxon>
        <taxon>Aphididae</taxon>
        <taxon>Macrosiphini</taxon>
        <taxon>Acyrthosiphon</taxon>
    </lineage>
</organism>
<dbReference type="AlphaFoldDB" id="A0A8R2D5U6"/>
<feature type="compositionally biased region" description="Low complexity" evidence="1">
    <location>
        <begin position="80"/>
        <end position="94"/>
    </location>
</feature>
<feature type="transmembrane region" description="Helical" evidence="2">
    <location>
        <begin position="32"/>
        <end position="50"/>
    </location>
</feature>
<reference evidence="3" key="2">
    <citation type="submission" date="2022-06" db="UniProtKB">
        <authorList>
            <consortium name="EnsemblMetazoa"/>
        </authorList>
    </citation>
    <scope>IDENTIFICATION</scope>
</reference>
<dbReference type="RefSeq" id="XP_016662969.1">
    <property type="nucleotide sequence ID" value="XM_016807480.2"/>
</dbReference>
<sequence>MNSSHSKECCCFTGLKPNGEDEDRPVLTTMNVVKILAIVVVTSVVTLLCIRSGQAMSKTPGNVHNKTGDKSDPRDRGKLSSVTVTSNTVTPKVVDGPVDGRQEVQTVVQVVTPEPNREQKLKNENQTATTSTTITAEPLQLATSRSMTTGSIGENRITLLAPLVSGRRASPIVVRGKLIGQLPHPSNHRGSNGVPVVDENNEDNEADIVVDADVYHLNNRQMGHSDYSAVDTDISVAEEDGSTGYHDSYDVGYNNRPIGNPNDGTGWSPAGQSGGYGAGVVPTMGRPPYGMAAPYPYPVGHMVAPGYKHHVTYNSNMPPAYANSHRPAGQYNMQSNLHQQVQMIYDKIDWHKVGILALVKLGLAKLKAFGFLKILFLLVFKLKMFLIAMFFKFLLIAKLMKLFKLLMIPLVLITLLPLIMSLFSAPMLVGGILSIPRRIIEFLTEPMYVPAAATAATKLFTDPTALPGTAVGKNGGLPASLNKPEDSPVHDKRRLEMLELFDPALTVFQKVLDSEKCVERIACRMAVVEKAGILPVWINWMLYRVSKVIPNEKLQSYLKAYSDVNNVIYNKSDNPENWATWCSDRYDCNITNTTKTATNVIDAVK</sequence>
<name>A0A8R2D5U6_ACYPI</name>
<feature type="region of interest" description="Disordered" evidence="1">
    <location>
        <begin position="112"/>
        <end position="131"/>
    </location>
</feature>
<evidence type="ECO:0000313" key="4">
    <source>
        <dbReference type="Proteomes" id="UP000007819"/>
    </source>
</evidence>
<evidence type="ECO:0000256" key="1">
    <source>
        <dbReference type="SAM" id="MobiDB-lite"/>
    </source>
</evidence>